<dbReference type="AlphaFoldDB" id="A0A7J7D7H6"/>
<keyword evidence="1" id="KW-0678">Repressor</keyword>
<dbReference type="InParanoid" id="A0A7J7D7H6"/>
<reference evidence="5 6" key="1">
    <citation type="journal article" date="2020" name="Nat. Commun.">
        <title>Genome of Tripterygium wilfordii and identification of cytochrome P450 involved in triptolide biosynthesis.</title>
        <authorList>
            <person name="Tu L."/>
            <person name="Su P."/>
            <person name="Zhang Z."/>
            <person name="Gao L."/>
            <person name="Wang J."/>
            <person name="Hu T."/>
            <person name="Zhou J."/>
            <person name="Zhang Y."/>
            <person name="Zhao Y."/>
            <person name="Liu Y."/>
            <person name="Song Y."/>
            <person name="Tong Y."/>
            <person name="Lu Y."/>
            <person name="Yang J."/>
            <person name="Xu C."/>
            <person name="Jia M."/>
            <person name="Peters R.J."/>
            <person name="Huang L."/>
            <person name="Gao W."/>
        </authorList>
    </citation>
    <scope>NUCLEOTIDE SEQUENCE [LARGE SCALE GENOMIC DNA]</scope>
    <source>
        <strain evidence="6">cv. XIE 37</strain>
        <tissue evidence="5">Leaf</tissue>
    </source>
</reference>
<dbReference type="EMBL" id="JAAARO010000009">
    <property type="protein sequence ID" value="KAF5742325.1"/>
    <property type="molecule type" value="Genomic_DNA"/>
</dbReference>
<sequence length="359" mass="39226">MSFNTSTSGGENGNDGGGGDSLYSKKLKRQKIPKRGPGVAELEKILRDQERKDDNLGGGSSLISSSSKNAVPFSVDHDQFIIPSYGRNVRGSSSSLGITNHLGEGNGGVHGRRSGIFLPQNASSPAMWSSHEINSTDFIGTDSEGTNFASSGFAFPTRITDGSSSIIPSPVIPQKHMQYIPAMIVHTKRRWPFSTNDLVDSPLLYQVSSYLPYKHQIEQSTSCGNQRAFNLEPCVEFSREIKSKSSVSTQRRLTDYTYRAPDGNIFMFGSPAIPITNEGSGQGVIKFESLPFQGTMESCQRSMERQQSSGAGQAGLVHKKPFYSFFELGEEMDRVDTSIRLNTERVEEGGDGVDLNLRL</sequence>
<evidence type="ECO:0000313" key="5">
    <source>
        <dbReference type="EMBL" id="KAF5742325.1"/>
    </source>
</evidence>
<accession>A0A7J7D7H6</accession>
<keyword evidence="6" id="KW-1185">Reference proteome</keyword>
<dbReference type="InterPro" id="IPR040356">
    <property type="entry name" value="SPEAR"/>
</dbReference>
<evidence type="ECO:0000313" key="6">
    <source>
        <dbReference type="Proteomes" id="UP000593562"/>
    </source>
</evidence>
<name>A0A7J7D7H6_TRIWF</name>
<dbReference type="Proteomes" id="UP000593562">
    <property type="component" value="Unassembled WGS sequence"/>
</dbReference>
<feature type="compositionally biased region" description="Basic residues" evidence="4">
    <location>
        <begin position="25"/>
        <end position="34"/>
    </location>
</feature>
<dbReference type="PANTHER" id="PTHR33388:SF19">
    <property type="entry name" value="SPOROCYTELESS-LIKE EAR-CONTAINING PROTEIN"/>
    <property type="match status" value="1"/>
</dbReference>
<evidence type="ECO:0000256" key="4">
    <source>
        <dbReference type="SAM" id="MobiDB-lite"/>
    </source>
</evidence>
<comment type="caution">
    <text evidence="5">The sequence shown here is derived from an EMBL/GenBank/DDBJ whole genome shotgun (WGS) entry which is preliminary data.</text>
</comment>
<dbReference type="GO" id="GO:0003700">
    <property type="term" value="F:DNA-binding transcription factor activity"/>
    <property type="evidence" value="ECO:0007669"/>
    <property type="project" value="InterPro"/>
</dbReference>
<keyword evidence="2" id="KW-0805">Transcription regulation</keyword>
<feature type="compositionally biased region" description="Gly residues" evidence="4">
    <location>
        <begin position="10"/>
        <end position="20"/>
    </location>
</feature>
<gene>
    <name evidence="5" type="ORF">HS088_TW09G00369</name>
</gene>
<evidence type="ECO:0000256" key="1">
    <source>
        <dbReference type="ARBA" id="ARBA00022491"/>
    </source>
</evidence>
<feature type="region of interest" description="Disordered" evidence="4">
    <location>
        <begin position="1"/>
        <end position="44"/>
    </location>
</feature>
<organism evidence="5 6">
    <name type="scientific">Tripterygium wilfordii</name>
    <name type="common">Thunder God vine</name>
    <dbReference type="NCBI Taxonomy" id="458696"/>
    <lineage>
        <taxon>Eukaryota</taxon>
        <taxon>Viridiplantae</taxon>
        <taxon>Streptophyta</taxon>
        <taxon>Embryophyta</taxon>
        <taxon>Tracheophyta</taxon>
        <taxon>Spermatophyta</taxon>
        <taxon>Magnoliopsida</taxon>
        <taxon>eudicotyledons</taxon>
        <taxon>Gunneridae</taxon>
        <taxon>Pentapetalae</taxon>
        <taxon>rosids</taxon>
        <taxon>fabids</taxon>
        <taxon>Celastrales</taxon>
        <taxon>Celastraceae</taxon>
        <taxon>Tripterygium</taxon>
    </lineage>
</organism>
<dbReference type="PANTHER" id="PTHR33388">
    <property type="entry name" value="OS01G0212500 PROTEIN"/>
    <property type="match status" value="1"/>
</dbReference>
<evidence type="ECO:0000256" key="3">
    <source>
        <dbReference type="ARBA" id="ARBA00023163"/>
    </source>
</evidence>
<evidence type="ECO:0000256" key="2">
    <source>
        <dbReference type="ARBA" id="ARBA00023015"/>
    </source>
</evidence>
<protein>
    <submittedName>
        <fullName evidence="5">Uncharacterized protein</fullName>
    </submittedName>
</protein>
<proteinExistence type="predicted"/>
<keyword evidence="3" id="KW-0804">Transcription</keyword>